<evidence type="ECO:0000313" key="2">
    <source>
        <dbReference type="EMBL" id="SFK37329.1"/>
    </source>
</evidence>
<protein>
    <submittedName>
        <fullName evidence="2">DNA-binding transcriptional regulator, MarR family</fullName>
    </submittedName>
</protein>
<sequence length="146" mass="16195">MNLPALFDDLVRFETLLWNAVDARLRDETGLPLGSLDVMRIIGATPRCRVYDIAEGLAITVGGASQAVDRLEKRGHCARRPNPDDRRSSIVELTPEGQALLETASTVFERELADFFATPPLRREALDHLATTLATLRAAAQERSRR</sequence>
<dbReference type="OrthoDB" id="162531at2"/>
<organism evidence="2 3">
    <name type="scientific">Amycolatopsis sacchari</name>
    <dbReference type="NCBI Taxonomy" id="115433"/>
    <lineage>
        <taxon>Bacteria</taxon>
        <taxon>Bacillati</taxon>
        <taxon>Actinomycetota</taxon>
        <taxon>Actinomycetes</taxon>
        <taxon>Pseudonocardiales</taxon>
        <taxon>Pseudonocardiaceae</taxon>
        <taxon>Amycolatopsis</taxon>
    </lineage>
</organism>
<dbReference type="PROSITE" id="PS50995">
    <property type="entry name" value="HTH_MARR_2"/>
    <property type="match status" value="1"/>
</dbReference>
<dbReference type="EMBL" id="FORP01000019">
    <property type="protein sequence ID" value="SFK37329.1"/>
    <property type="molecule type" value="Genomic_DNA"/>
</dbReference>
<dbReference type="SUPFAM" id="SSF46785">
    <property type="entry name" value="Winged helix' DNA-binding domain"/>
    <property type="match status" value="1"/>
</dbReference>
<dbReference type="Proteomes" id="UP000199025">
    <property type="component" value="Unassembled WGS sequence"/>
</dbReference>
<dbReference type="GO" id="GO:0006950">
    <property type="term" value="P:response to stress"/>
    <property type="evidence" value="ECO:0007669"/>
    <property type="project" value="TreeGrafter"/>
</dbReference>
<evidence type="ECO:0000313" key="3">
    <source>
        <dbReference type="Proteomes" id="UP000199025"/>
    </source>
</evidence>
<reference evidence="2 3" key="1">
    <citation type="submission" date="2016-10" db="EMBL/GenBank/DDBJ databases">
        <authorList>
            <person name="de Groot N.N."/>
        </authorList>
    </citation>
    <scope>NUCLEOTIDE SEQUENCE [LARGE SCALE GENOMIC DNA]</scope>
    <source>
        <strain evidence="2 3">DSM 44468</strain>
    </source>
</reference>
<dbReference type="AlphaFoldDB" id="A0A1I3Z137"/>
<dbReference type="RefSeq" id="WP_091512871.1">
    <property type="nucleotide sequence ID" value="NZ_CBDRCA010000053.1"/>
</dbReference>
<dbReference type="GO" id="GO:0003677">
    <property type="term" value="F:DNA binding"/>
    <property type="evidence" value="ECO:0007669"/>
    <property type="project" value="UniProtKB-KW"/>
</dbReference>
<keyword evidence="2" id="KW-0238">DNA-binding</keyword>
<dbReference type="PANTHER" id="PTHR33164:SF94">
    <property type="entry name" value="TRANSCRIPTIONAL REGULATORY PROTEIN-RELATED"/>
    <property type="match status" value="1"/>
</dbReference>
<dbReference type="STRING" id="115433.SAMN05421835_11984"/>
<dbReference type="InterPro" id="IPR036390">
    <property type="entry name" value="WH_DNA-bd_sf"/>
</dbReference>
<dbReference type="InterPro" id="IPR039422">
    <property type="entry name" value="MarR/SlyA-like"/>
</dbReference>
<dbReference type="InterPro" id="IPR000835">
    <property type="entry name" value="HTH_MarR-typ"/>
</dbReference>
<feature type="domain" description="HTH marR-type" evidence="1">
    <location>
        <begin position="3"/>
        <end position="135"/>
    </location>
</feature>
<keyword evidence="3" id="KW-1185">Reference proteome</keyword>
<dbReference type="PANTHER" id="PTHR33164">
    <property type="entry name" value="TRANSCRIPTIONAL REGULATOR, MARR FAMILY"/>
    <property type="match status" value="1"/>
</dbReference>
<proteinExistence type="predicted"/>
<dbReference type="Pfam" id="PF01047">
    <property type="entry name" value="MarR"/>
    <property type="match status" value="1"/>
</dbReference>
<dbReference type="PRINTS" id="PR00598">
    <property type="entry name" value="HTHMARR"/>
</dbReference>
<name>A0A1I3Z137_9PSEU</name>
<gene>
    <name evidence="2" type="ORF">SAMN05421835_11984</name>
</gene>
<dbReference type="Gene3D" id="1.10.10.10">
    <property type="entry name" value="Winged helix-like DNA-binding domain superfamily/Winged helix DNA-binding domain"/>
    <property type="match status" value="1"/>
</dbReference>
<dbReference type="InterPro" id="IPR036388">
    <property type="entry name" value="WH-like_DNA-bd_sf"/>
</dbReference>
<dbReference type="GO" id="GO:0003700">
    <property type="term" value="F:DNA-binding transcription factor activity"/>
    <property type="evidence" value="ECO:0007669"/>
    <property type="project" value="InterPro"/>
</dbReference>
<accession>A0A1I3Z137</accession>
<evidence type="ECO:0000259" key="1">
    <source>
        <dbReference type="PROSITE" id="PS50995"/>
    </source>
</evidence>
<dbReference type="SMART" id="SM00347">
    <property type="entry name" value="HTH_MARR"/>
    <property type="match status" value="1"/>
</dbReference>